<dbReference type="Proteomes" id="UP000271587">
    <property type="component" value="Chromosome"/>
</dbReference>
<dbReference type="KEGG" id="cgk:CGERO_08945"/>
<evidence type="ECO:0000256" key="4">
    <source>
        <dbReference type="PIRSR" id="PIRSR600760-2"/>
    </source>
</evidence>
<evidence type="ECO:0000313" key="5">
    <source>
        <dbReference type="EMBL" id="AZA12080.1"/>
    </source>
</evidence>
<dbReference type="PANTHER" id="PTHR20854:SF4">
    <property type="entry name" value="INOSITOL-1-MONOPHOSPHATASE-RELATED"/>
    <property type="match status" value="1"/>
</dbReference>
<sequence>MHPMKHPDVPKALGAALKAAQLIKQRRVELNRDSLRVELKSSNVDPVTVVDKESERLIADLLRAGEAEVAILGEEGQAGGACQGGRRWVVDPIDGTVNFLYDSHAYAVSIALEVEGRVELGVVVDVPAGTVFVAALGEGAWRMREGQWERLKCSQPASLPESLVATGFSYSAERRKGAGTTGGRPSRAGTRHPAIWLRSFGFVPRSGGKCGCLL</sequence>
<evidence type="ECO:0000313" key="6">
    <source>
        <dbReference type="Proteomes" id="UP000271587"/>
    </source>
</evidence>
<feature type="binding site" evidence="4">
    <location>
        <position position="91"/>
    </location>
    <ligand>
        <name>Mg(2+)</name>
        <dbReference type="ChEBI" id="CHEBI:18420"/>
        <label>1</label>
        <note>catalytic</note>
    </ligand>
</feature>
<evidence type="ECO:0000256" key="2">
    <source>
        <dbReference type="ARBA" id="ARBA00022801"/>
    </source>
</evidence>
<feature type="binding site" evidence="4">
    <location>
        <position position="74"/>
    </location>
    <ligand>
        <name>Mg(2+)</name>
        <dbReference type="ChEBI" id="CHEBI:18420"/>
        <label>1</label>
        <note>catalytic</note>
    </ligand>
</feature>
<feature type="binding site" evidence="4">
    <location>
        <position position="93"/>
    </location>
    <ligand>
        <name>Mg(2+)</name>
        <dbReference type="ChEBI" id="CHEBI:18420"/>
        <label>2</label>
    </ligand>
</feature>
<dbReference type="EC" id="3.1.3.25" evidence="5"/>
<dbReference type="GO" id="GO:0008934">
    <property type="term" value="F:inositol monophosphate 1-phosphatase activity"/>
    <property type="evidence" value="ECO:0007669"/>
    <property type="project" value="TreeGrafter"/>
</dbReference>
<dbReference type="GO" id="GO:0007165">
    <property type="term" value="P:signal transduction"/>
    <property type="evidence" value="ECO:0007669"/>
    <property type="project" value="TreeGrafter"/>
</dbReference>
<feature type="binding site" evidence="4">
    <location>
        <position position="94"/>
    </location>
    <ligand>
        <name>Mg(2+)</name>
        <dbReference type="ChEBI" id="CHEBI:18420"/>
        <label>1</label>
        <note>catalytic</note>
    </ligand>
</feature>
<dbReference type="SUPFAM" id="SSF56655">
    <property type="entry name" value="Carbohydrate phosphatase"/>
    <property type="match status" value="1"/>
</dbReference>
<comment type="cofactor">
    <cofactor evidence="4">
        <name>Mg(2+)</name>
        <dbReference type="ChEBI" id="CHEBI:18420"/>
    </cofactor>
</comment>
<evidence type="ECO:0000256" key="3">
    <source>
        <dbReference type="ARBA" id="ARBA00022842"/>
    </source>
</evidence>
<dbReference type="AlphaFoldDB" id="A0A3G6J6L2"/>
<name>A0A3G6J6L2_9CORY</name>
<dbReference type="PROSITE" id="PS00629">
    <property type="entry name" value="IMP_1"/>
    <property type="match status" value="1"/>
</dbReference>
<dbReference type="InterPro" id="IPR000760">
    <property type="entry name" value="Inositol_monophosphatase-like"/>
</dbReference>
<keyword evidence="1 4" id="KW-0479">Metal-binding</keyword>
<keyword evidence="3 4" id="KW-0460">Magnesium</keyword>
<organism evidence="5 6">
    <name type="scientific">Corynebacterium gerontici</name>
    <dbReference type="NCBI Taxonomy" id="2079234"/>
    <lineage>
        <taxon>Bacteria</taxon>
        <taxon>Bacillati</taxon>
        <taxon>Actinomycetota</taxon>
        <taxon>Actinomycetes</taxon>
        <taxon>Mycobacteriales</taxon>
        <taxon>Corynebacteriaceae</taxon>
        <taxon>Corynebacterium</taxon>
    </lineage>
</organism>
<dbReference type="Gene3D" id="3.30.540.10">
    <property type="entry name" value="Fructose-1,6-Bisphosphatase, subunit A, domain 1"/>
    <property type="match status" value="1"/>
</dbReference>
<reference evidence="5 6" key="1">
    <citation type="submission" date="2018-11" db="EMBL/GenBank/DDBJ databases">
        <authorList>
            <person name="Kleinhagauer T."/>
            <person name="Glaeser S.P."/>
            <person name="Spergser J."/>
            <person name="Ruckert C."/>
            <person name="Kaempfer P."/>
            <person name="Busse H.-J."/>
        </authorList>
    </citation>
    <scope>NUCLEOTIDE SEQUENCE [LARGE SCALE GENOMIC DNA]</scope>
    <source>
        <strain evidence="5 6">W8</strain>
    </source>
</reference>
<dbReference type="Pfam" id="PF00459">
    <property type="entry name" value="Inositol_P"/>
    <property type="match status" value="1"/>
</dbReference>
<dbReference type="PRINTS" id="PR00377">
    <property type="entry name" value="IMPHPHTASES"/>
</dbReference>
<keyword evidence="2 5" id="KW-0378">Hydrolase</keyword>
<dbReference type="InterPro" id="IPR020583">
    <property type="entry name" value="Inositol_monoP_metal-BS"/>
</dbReference>
<dbReference type="EMBL" id="CP033897">
    <property type="protein sequence ID" value="AZA12080.1"/>
    <property type="molecule type" value="Genomic_DNA"/>
</dbReference>
<keyword evidence="6" id="KW-1185">Reference proteome</keyword>
<accession>A0A3G6J6L2</accession>
<dbReference type="PANTHER" id="PTHR20854">
    <property type="entry name" value="INOSITOL MONOPHOSPHATASE"/>
    <property type="match status" value="1"/>
</dbReference>
<protein>
    <submittedName>
        <fullName evidence="5">Inositol-1-monophosphatase</fullName>
        <ecNumber evidence="5">3.1.3.25</ecNumber>
    </submittedName>
</protein>
<evidence type="ECO:0000256" key="1">
    <source>
        <dbReference type="ARBA" id="ARBA00022723"/>
    </source>
</evidence>
<dbReference type="GO" id="GO:0046872">
    <property type="term" value="F:metal ion binding"/>
    <property type="evidence" value="ECO:0007669"/>
    <property type="project" value="UniProtKB-KW"/>
</dbReference>
<proteinExistence type="predicted"/>
<gene>
    <name evidence="5" type="primary">suhB2</name>
    <name evidence="5" type="ORF">CGERO_08945</name>
</gene>
<dbReference type="GO" id="GO:0006020">
    <property type="term" value="P:inositol metabolic process"/>
    <property type="evidence" value="ECO:0007669"/>
    <property type="project" value="TreeGrafter"/>
</dbReference>